<accession>A0A1G1TCD9</accession>
<dbReference type="Proteomes" id="UP000177791">
    <property type="component" value="Unassembled WGS sequence"/>
</dbReference>
<protein>
    <submittedName>
        <fullName evidence="1">Uncharacterized protein</fullName>
    </submittedName>
</protein>
<keyword evidence="2" id="KW-1185">Reference proteome</keyword>
<sequence>MFCLVACQNNSTTPALPGGSAQKAATSAPANTEFIELNTLTVNGNHKELLTVQQLESQLGRPDSISKTTFECGGELGTVNGPDSRLWFYGRTTYEVNENQATMSGFDVTSGKFQGKVGKLNLNKNTTLGDVRRFYPMSAKPDTVLYEGRSAEIMSVPLHDKGIELDASLNLLFRNGRLLEVLFGSPC</sequence>
<reference evidence="1 2" key="1">
    <citation type="submission" date="2016-08" db="EMBL/GenBank/DDBJ databases">
        <title>Hymenobacter coccineus sp. nov., Hymenobacter lapidarius sp. nov. and Hymenobacter glacialis sp. nov., isolated from Antarctic soil.</title>
        <authorList>
            <person name="Sedlacek I."/>
            <person name="Kralova S."/>
            <person name="Kyrova K."/>
            <person name="Maslanova I."/>
            <person name="Stankova E."/>
            <person name="Vrbovska V."/>
            <person name="Nemec M."/>
            <person name="Bartak M."/>
            <person name="Svec P."/>
            <person name="Busse H.-J."/>
            <person name="Pantucek R."/>
        </authorList>
    </citation>
    <scope>NUCLEOTIDE SEQUENCE [LARGE SCALE GENOMIC DNA]</scope>
    <source>
        <strain evidence="1 2">CCM 8648</strain>
    </source>
</reference>
<dbReference type="AlphaFoldDB" id="A0A1G1TCD9"/>
<gene>
    <name evidence="1" type="ORF">BEN48_09145</name>
</gene>
<evidence type="ECO:0000313" key="2">
    <source>
        <dbReference type="Proteomes" id="UP000177791"/>
    </source>
</evidence>
<comment type="caution">
    <text evidence="1">The sequence shown here is derived from an EMBL/GenBank/DDBJ whole genome shotgun (WGS) entry which is preliminary data.</text>
</comment>
<dbReference type="EMBL" id="MDZC01000015">
    <property type="protein sequence ID" value="OGX88542.1"/>
    <property type="molecule type" value="Genomic_DNA"/>
</dbReference>
<organism evidence="1 2">
    <name type="scientific">Hymenobacter glacialis</name>
    <dbReference type="NCBI Taxonomy" id="1908236"/>
    <lineage>
        <taxon>Bacteria</taxon>
        <taxon>Pseudomonadati</taxon>
        <taxon>Bacteroidota</taxon>
        <taxon>Cytophagia</taxon>
        <taxon>Cytophagales</taxon>
        <taxon>Hymenobacteraceae</taxon>
        <taxon>Hymenobacter</taxon>
    </lineage>
</organism>
<evidence type="ECO:0000313" key="1">
    <source>
        <dbReference type="EMBL" id="OGX88542.1"/>
    </source>
</evidence>
<name>A0A1G1TCD9_9BACT</name>
<proteinExistence type="predicted"/>